<dbReference type="PANTHER" id="PTHR43030:SF1">
    <property type="entry name" value="PHOSPHOENOLPYRUVATE SYNTHASE"/>
    <property type="match status" value="1"/>
</dbReference>
<dbReference type="EC" id="2.7.9.2" evidence="5"/>
<evidence type="ECO:0000256" key="11">
    <source>
        <dbReference type="ARBA" id="ARBA00022801"/>
    </source>
</evidence>
<accession>A0ABZ1TJQ6</accession>
<dbReference type="InterPro" id="IPR006319">
    <property type="entry name" value="PEP_synth"/>
</dbReference>
<dbReference type="SUPFAM" id="SSF52009">
    <property type="entry name" value="Phosphohistidine domain"/>
    <property type="match status" value="1"/>
</dbReference>
<dbReference type="SUPFAM" id="SSF51283">
    <property type="entry name" value="dUTPase-like"/>
    <property type="match status" value="1"/>
</dbReference>
<evidence type="ECO:0000256" key="5">
    <source>
        <dbReference type="ARBA" id="ARBA00011996"/>
    </source>
</evidence>
<evidence type="ECO:0000313" key="20">
    <source>
        <dbReference type="Proteomes" id="UP001432039"/>
    </source>
</evidence>
<evidence type="ECO:0000256" key="12">
    <source>
        <dbReference type="ARBA" id="ARBA00022840"/>
    </source>
</evidence>
<dbReference type="SUPFAM" id="SSF56059">
    <property type="entry name" value="Glutathione synthetase ATP-binding domain-like"/>
    <property type="match status" value="1"/>
</dbReference>
<comment type="cofactor">
    <cofactor evidence="1">
        <name>Mg(2+)</name>
        <dbReference type="ChEBI" id="CHEBI:18420"/>
    </cofactor>
</comment>
<dbReference type="Proteomes" id="UP001432039">
    <property type="component" value="Chromosome"/>
</dbReference>
<keyword evidence="8" id="KW-0479">Metal-binding</keyword>
<dbReference type="Pfam" id="PF22769">
    <property type="entry name" value="DCD"/>
    <property type="match status" value="1"/>
</dbReference>
<keyword evidence="10" id="KW-0418">Kinase</keyword>
<evidence type="ECO:0000256" key="9">
    <source>
        <dbReference type="ARBA" id="ARBA00022741"/>
    </source>
</evidence>
<comment type="function">
    <text evidence="2">Catalyzes the phosphorylation of pyruvate to phosphoenolpyruvate.</text>
</comment>
<dbReference type="InterPro" id="IPR013815">
    <property type="entry name" value="ATP_grasp_subdomain_1"/>
</dbReference>
<evidence type="ECO:0000259" key="17">
    <source>
        <dbReference type="Pfam" id="PF00391"/>
    </source>
</evidence>
<sequence>MILTGNEIARERANGRITIDPFTPEQVNPNSYNFRLGKTLRVYQTTPLDARQTNEFEEIEIPEDGYVLEPGRLYLAHTIEVLGSEHYAPTFAARSSVARLGLFINLSASLGDIGYTGQWTLQLYSMNRLRVYPGINIGQMMWWRPQGEILLYDGKYQGSVGPRSSDIHVDFDKQFARQRFPGLGASIDESESGPKFAQLAHSSHSFRVPTAFSVPAGEFDDSLTDEQRAALVEAFGDLKATVGAFFTDTVDRIQKIGREVMLTEEARKLLAARLEEIFKDPEGTELAVRSSGLDEDTEGSSQAGVYQSILGVRGADEAIAAIEQCWQSYYEAPAVAARIRAGDFDPSPRLAVIVQRLIRPRLAGVAFTGLDGADDQRVVIEYVEGLADELVAGVAVPQRTDSDELALATAPETVADHESLSQVVELVRALREQREQDVDVEWAVDEEGVHLIQVRPLTASREQSHSSQEPVCQPYRLYFDELPASFQLGEVAAVYSGYTAKRGPAQRMAHSCDVSVGAGWVVQFNGRGLHDAATAGRLRDALSGGTDECVLDFGETLRQIVVPKEDVLQQLAVTTGSTADGTAVHAAVVRDFIRGDLGVISRKAGDGLVVEYTDEGLMALNRGTAGGETIVVGDVALGFDTPGNVTAAENGTVLLAHLAEIARFTTAMHDKYGPVTIEWVLDGAELYFVDYSVLDGDDAVVVAHGEVCISKGTARGPLLRLEDDALLRRLSIGPAVSINKSQDVSEHDGLARIIDLVKASDEKPIICASRPYAVLSVLIEHVAGFVFDQGSALGHLAILLREAGIPAVAAAGITGTEAVISDGTVATTGHKGE</sequence>
<dbReference type="InterPro" id="IPR008279">
    <property type="entry name" value="PEP-util_enz_mobile_dom"/>
</dbReference>
<evidence type="ECO:0000256" key="14">
    <source>
        <dbReference type="ARBA" id="ARBA00023080"/>
    </source>
</evidence>
<evidence type="ECO:0000256" key="16">
    <source>
        <dbReference type="ARBA" id="ARBA00047700"/>
    </source>
</evidence>
<feature type="domain" description="PEP-utilising enzyme mobile" evidence="17">
    <location>
        <begin position="766"/>
        <end position="812"/>
    </location>
</feature>
<keyword evidence="7" id="KW-0808">Transferase</keyword>
<dbReference type="InterPro" id="IPR036157">
    <property type="entry name" value="dUTPase-like_sf"/>
</dbReference>
<keyword evidence="14" id="KW-0546">Nucleotide metabolism</keyword>
<keyword evidence="13" id="KW-0460">Magnesium</keyword>
<comment type="catalytic activity">
    <reaction evidence="16">
        <text>pyruvate + ATP + H2O = phosphoenolpyruvate + AMP + phosphate + 2 H(+)</text>
        <dbReference type="Rhea" id="RHEA:11364"/>
        <dbReference type="ChEBI" id="CHEBI:15361"/>
        <dbReference type="ChEBI" id="CHEBI:15377"/>
        <dbReference type="ChEBI" id="CHEBI:15378"/>
        <dbReference type="ChEBI" id="CHEBI:30616"/>
        <dbReference type="ChEBI" id="CHEBI:43474"/>
        <dbReference type="ChEBI" id="CHEBI:58702"/>
        <dbReference type="ChEBI" id="CHEBI:456215"/>
        <dbReference type="EC" id="2.7.9.2"/>
    </reaction>
</comment>
<dbReference type="InterPro" id="IPR036637">
    <property type="entry name" value="Phosphohistidine_dom_sf"/>
</dbReference>
<evidence type="ECO:0000256" key="1">
    <source>
        <dbReference type="ARBA" id="ARBA00001946"/>
    </source>
</evidence>
<protein>
    <recommendedName>
        <fullName evidence="6">Phosphoenolpyruvate synthase</fullName>
        <ecNumber evidence="5">2.7.9.2</ecNumber>
    </recommendedName>
    <alternativeName>
        <fullName evidence="15">Pyruvate, water dikinase</fullName>
    </alternativeName>
</protein>
<comment type="similarity">
    <text evidence="4">Belongs to the PEP-utilizing enzyme family.</text>
</comment>
<keyword evidence="9" id="KW-0547">Nucleotide-binding</keyword>
<evidence type="ECO:0000256" key="10">
    <source>
        <dbReference type="ARBA" id="ARBA00022777"/>
    </source>
</evidence>
<evidence type="ECO:0000259" key="18">
    <source>
        <dbReference type="Pfam" id="PF01326"/>
    </source>
</evidence>
<evidence type="ECO:0000256" key="13">
    <source>
        <dbReference type="ARBA" id="ARBA00022842"/>
    </source>
</evidence>
<evidence type="ECO:0000256" key="8">
    <source>
        <dbReference type="ARBA" id="ARBA00022723"/>
    </source>
</evidence>
<feature type="domain" description="Pyruvate phosphate dikinase AMP/ATP-binding" evidence="18">
    <location>
        <begin position="193"/>
        <end position="399"/>
    </location>
</feature>
<keyword evidence="11" id="KW-0378">Hydrolase</keyword>
<evidence type="ECO:0000256" key="7">
    <source>
        <dbReference type="ARBA" id="ARBA00022679"/>
    </source>
</evidence>
<dbReference type="Pfam" id="PF00391">
    <property type="entry name" value="PEP-utilizers"/>
    <property type="match status" value="1"/>
</dbReference>
<comment type="pathway">
    <text evidence="3">Carbohydrate biosynthesis; gluconeogenesis.</text>
</comment>
<dbReference type="RefSeq" id="WP_328964411.1">
    <property type="nucleotide sequence ID" value="NZ_CP108090.1"/>
</dbReference>
<evidence type="ECO:0000256" key="15">
    <source>
        <dbReference type="ARBA" id="ARBA00033470"/>
    </source>
</evidence>
<proteinExistence type="inferred from homology"/>
<evidence type="ECO:0000256" key="4">
    <source>
        <dbReference type="ARBA" id="ARBA00007837"/>
    </source>
</evidence>
<evidence type="ECO:0000256" key="3">
    <source>
        <dbReference type="ARBA" id="ARBA00004742"/>
    </source>
</evidence>
<dbReference type="InterPro" id="IPR033704">
    <property type="entry name" value="dUTPase_trimeric"/>
</dbReference>
<dbReference type="Gene3D" id="3.50.30.10">
    <property type="entry name" value="Phosphohistidine domain"/>
    <property type="match status" value="1"/>
</dbReference>
<evidence type="ECO:0000313" key="19">
    <source>
        <dbReference type="EMBL" id="WUQ16068.1"/>
    </source>
</evidence>
<evidence type="ECO:0000256" key="2">
    <source>
        <dbReference type="ARBA" id="ARBA00002988"/>
    </source>
</evidence>
<dbReference type="PANTHER" id="PTHR43030">
    <property type="entry name" value="PHOSPHOENOLPYRUVATE SYNTHASE"/>
    <property type="match status" value="1"/>
</dbReference>
<dbReference type="EMBL" id="CP108090">
    <property type="protein sequence ID" value="WUQ16068.1"/>
    <property type="molecule type" value="Genomic_DNA"/>
</dbReference>
<keyword evidence="12" id="KW-0067">ATP-binding</keyword>
<gene>
    <name evidence="19" type="ORF">OG517_34225</name>
</gene>
<name>A0ABZ1TJQ6_STRVG</name>
<dbReference type="Gene3D" id="3.30.470.20">
    <property type="entry name" value="ATP-grasp fold, B domain"/>
    <property type="match status" value="1"/>
</dbReference>
<reference evidence="19" key="1">
    <citation type="submission" date="2022-10" db="EMBL/GenBank/DDBJ databases">
        <title>The complete genomes of actinobacterial strains from the NBC collection.</title>
        <authorList>
            <person name="Joergensen T.S."/>
            <person name="Alvarez Arevalo M."/>
            <person name="Sterndorff E.B."/>
            <person name="Faurdal D."/>
            <person name="Vuksanovic O."/>
            <person name="Mourched A.-S."/>
            <person name="Charusanti P."/>
            <person name="Shaw S."/>
            <person name="Blin K."/>
            <person name="Weber T."/>
        </authorList>
    </citation>
    <scope>NUCLEOTIDE SEQUENCE</scope>
    <source>
        <strain evidence="19">NBC_00248</strain>
    </source>
</reference>
<organism evidence="19 20">
    <name type="scientific">Streptomyces virginiae</name>
    <name type="common">Streptomyces cinnamonensis</name>
    <dbReference type="NCBI Taxonomy" id="1961"/>
    <lineage>
        <taxon>Bacteria</taxon>
        <taxon>Bacillati</taxon>
        <taxon>Actinomycetota</taxon>
        <taxon>Actinomycetes</taxon>
        <taxon>Kitasatosporales</taxon>
        <taxon>Streptomycetaceae</taxon>
        <taxon>Streptomyces</taxon>
    </lineage>
</organism>
<keyword evidence="20" id="KW-1185">Reference proteome</keyword>
<dbReference type="CDD" id="cd07557">
    <property type="entry name" value="trimeric_dUTPase"/>
    <property type="match status" value="1"/>
</dbReference>
<dbReference type="Pfam" id="PF01326">
    <property type="entry name" value="PPDK_N"/>
    <property type="match status" value="1"/>
</dbReference>
<dbReference type="InterPro" id="IPR011962">
    <property type="entry name" value="dCTP_deaminase"/>
</dbReference>
<dbReference type="Gene3D" id="3.30.1490.20">
    <property type="entry name" value="ATP-grasp fold, A domain"/>
    <property type="match status" value="1"/>
</dbReference>
<dbReference type="InterPro" id="IPR002192">
    <property type="entry name" value="PPDK_AMP/ATP-bd"/>
</dbReference>
<dbReference type="Gene3D" id="2.70.40.10">
    <property type="match status" value="1"/>
</dbReference>
<evidence type="ECO:0000256" key="6">
    <source>
        <dbReference type="ARBA" id="ARBA00021623"/>
    </source>
</evidence>